<dbReference type="Proteomes" id="UP000004848">
    <property type="component" value="Unassembled WGS sequence"/>
</dbReference>
<reference evidence="4 5" key="1">
    <citation type="submission" date="2006-05" db="EMBL/GenBank/DDBJ databases">
        <authorList>
            <person name="King G."/>
            <person name="Ferriera S."/>
            <person name="Johnson J."/>
            <person name="Kravitz S."/>
            <person name="Beeson K."/>
            <person name="Sutton G."/>
            <person name="Rogers Y.-H."/>
            <person name="Friedman R."/>
            <person name="Frazier M."/>
            <person name="Venter J.C."/>
        </authorList>
    </citation>
    <scope>NUCLEOTIDE SEQUENCE [LARGE SCALE GENOMIC DNA]</scope>
    <source>
        <strain evidence="5">ATCC 25650 / DSM 13394 / JCM 20685 / NBRC 16684 / NCIMB 2208 / IAM 12614 / B1</strain>
    </source>
</reference>
<dbReference type="GO" id="GO:0055085">
    <property type="term" value="P:transmembrane transport"/>
    <property type="evidence" value="ECO:0007669"/>
    <property type="project" value="InterPro"/>
</dbReference>
<evidence type="ECO:0000259" key="2">
    <source>
        <dbReference type="Pfam" id="PF25917"/>
    </source>
</evidence>
<dbReference type="OrthoDB" id="9811754at2"/>
<name>A0NUB5_ROSAI</name>
<dbReference type="InterPro" id="IPR058625">
    <property type="entry name" value="MdtA-like_BSH"/>
</dbReference>
<organism evidence="4 5">
    <name type="scientific">Roseibium aggregatum (strain ATCC 25650 / DSM 13394 / JCM 20685 / NBRC 16684 / NCIMB 2208 / IAM 12614 / B1)</name>
    <name type="common">Stappia aggregata</name>
    <dbReference type="NCBI Taxonomy" id="384765"/>
    <lineage>
        <taxon>Bacteria</taxon>
        <taxon>Pseudomonadati</taxon>
        <taxon>Pseudomonadota</taxon>
        <taxon>Alphaproteobacteria</taxon>
        <taxon>Hyphomicrobiales</taxon>
        <taxon>Stappiaceae</taxon>
        <taxon>Roseibium</taxon>
    </lineage>
</organism>
<dbReference type="PANTHER" id="PTHR30367:SF1">
    <property type="entry name" value="MULTIDRUG RESISTANCE PROTEIN MDTN"/>
    <property type="match status" value="1"/>
</dbReference>
<comment type="caution">
    <text evidence="4">The sequence shown here is derived from an EMBL/GenBank/DDBJ whole genome shotgun (WGS) entry which is preliminary data.</text>
</comment>
<evidence type="ECO:0000259" key="3">
    <source>
        <dbReference type="Pfam" id="PF25963"/>
    </source>
</evidence>
<dbReference type="Gene3D" id="2.40.30.170">
    <property type="match status" value="1"/>
</dbReference>
<dbReference type="InterPro" id="IPR050393">
    <property type="entry name" value="MFP_Efflux_Pump"/>
</dbReference>
<dbReference type="eggNOG" id="COG1566">
    <property type="taxonomic scope" value="Bacteria"/>
</dbReference>
<feature type="domain" description="Multidrug resistance protein MdtA-like barrel-sandwich hybrid" evidence="2">
    <location>
        <begin position="42"/>
        <end position="256"/>
    </location>
</feature>
<evidence type="ECO:0000313" key="4">
    <source>
        <dbReference type="EMBL" id="EAV43517.1"/>
    </source>
</evidence>
<dbReference type="RefSeq" id="WP_006935315.1">
    <property type="nucleotide sequence ID" value="NZ_AAUW01000009.1"/>
</dbReference>
<feature type="coiled-coil region" evidence="1">
    <location>
        <begin position="177"/>
        <end position="228"/>
    </location>
</feature>
<keyword evidence="1" id="KW-0175">Coiled coil</keyword>
<dbReference type="GeneID" id="68847038"/>
<dbReference type="Gene3D" id="1.10.287.470">
    <property type="entry name" value="Helix hairpin bin"/>
    <property type="match status" value="1"/>
</dbReference>
<feature type="domain" description="p-hydroxybenzoic acid efflux pump subunit AaeA-like beta-barrel" evidence="3">
    <location>
        <begin position="260"/>
        <end position="357"/>
    </location>
</feature>
<proteinExistence type="predicted"/>
<dbReference type="EMBL" id="AAUW01000009">
    <property type="protein sequence ID" value="EAV43517.1"/>
    <property type="molecule type" value="Genomic_DNA"/>
</dbReference>
<dbReference type="AlphaFoldDB" id="A0NUB5"/>
<dbReference type="SUPFAM" id="SSF111369">
    <property type="entry name" value="HlyD-like secretion proteins"/>
    <property type="match status" value="2"/>
</dbReference>
<protein>
    <recommendedName>
        <fullName evidence="6">Multidrug resistance efflux pump</fullName>
    </recommendedName>
</protein>
<evidence type="ECO:0000256" key="1">
    <source>
        <dbReference type="SAM" id="Coils"/>
    </source>
</evidence>
<accession>A0NUB5</accession>
<dbReference type="Pfam" id="PF25917">
    <property type="entry name" value="BSH_RND"/>
    <property type="match status" value="1"/>
</dbReference>
<dbReference type="PANTHER" id="PTHR30367">
    <property type="entry name" value="P-HYDROXYBENZOIC ACID EFFLUX PUMP SUBUNIT AAEA-RELATED"/>
    <property type="match status" value="1"/>
</dbReference>
<dbReference type="Pfam" id="PF25963">
    <property type="entry name" value="Beta-barrel_AAEA"/>
    <property type="match status" value="1"/>
</dbReference>
<gene>
    <name evidence="4" type="ORF">SIAM614_02531</name>
</gene>
<evidence type="ECO:0000313" key="5">
    <source>
        <dbReference type="Proteomes" id="UP000004848"/>
    </source>
</evidence>
<evidence type="ECO:0008006" key="6">
    <source>
        <dbReference type="Google" id="ProtNLM"/>
    </source>
</evidence>
<sequence>MTRFSKYLLTLLVVAIALGAVGYKYRDYVLNPWTRNGQVRANVIQVAPRVSGPIIELSITDNQFVTAGDLLFRIDPRTYEAQYARARAELDRTQSDLVALARQVEAAQASVRQYEVAITAAESEVKATRANRTASERTLERSRILMERGDTSQAQFDTAEREYLVNLATEQKAEAALLSARSALTQATATLAQAEAQLGAPGEENALLRSAKADLEQARLELEFTEVRASVDGMVTNLQPRIGSQVVANQPIMALIDSGSFWIDAYFRETQLERMRAGNQAFVTLMSYPDTIIEASVDSIGWGIAKQDGSTSQNLLPSVSPTFEWIRLAQRIPVRIRLDAVPDTVELRVGSTASVLVRTQEQAGTPPPTPSLLQ</sequence>
<feature type="coiled-coil region" evidence="1">
    <location>
        <begin position="83"/>
        <end position="131"/>
    </location>
</feature>
<dbReference type="Gene3D" id="2.40.50.100">
    <property type="match status" value="1"/>
</dbReference>
<dbReference type="InterPro" id="IPR058634">
    <property type="entry name" value="AaeA-lik-b-barrel"/>
</dbReference>